<dbReference type="SUPFAM" id="SSF51735">
    <property type="entry name" value="NAD(P)-binding Rossmann-fold domains"/>
    <property type="match status" value="1"/>
</dbReference>
<evidence type="ECO:0000313" key="4">
    <source>
        <dbReference type="EMBL" id="MBM7586396.1"/>
    </source>
</evidence>
<dbReference type="PRINTS" id="PR00080">
    <property type="entry name" value="SDRFAMILY"/>
</dbReference>
<dbReference type="Proteomes" id="UP001646157">
    <property type="component" value="Unassembled WGS sequence"/>
</dbReference>
<evidence type="ECO:0000256" key="3">
    <source>
        <dbReference type="RuleBase" id="RU000363"/>
    </source>
</evidence>
<dbReference type="Pfam" id="PF00106">
    <property type="entry name" value="adh_short"/>
    <property type="match status" value="1"/>
</dbReference>
<dbReference type="EC" id="1.1.1.100" evidence="4"/>
<protein>
    <submittedName>
        <fullName evidence="4">3-oxoacyl-[acyl-carrier protein] reductase</fullName>
        <ecNumber evidence="4">1.1.1.100</ecNumber>
    </submittedName>
</protein>
<keyword evidence="5" id="KW-1185">Reference proteome</keyword>
<dbReference type="InterPro" id="IPR036291">
    <property type="entry name" value="NAD(P)-bd_dom_sf"/>
</dbReference>
<keyword evidence="2 4" id="KW-0560">Oxidoreductase</keyword>
<dbReference type="PANTHER" id="PTHR45024">
    <property type="entry name" value="DEHYDROGENASES, SHORT CHAIN"/>
    <property type="match status" value="1"/>
</dbReference>
<dbReference type="Gene3D" id="3.40.50.720">
    <property type="entry name" value="NAD(P)-binding Rossmann-like Domain"/>
    <property type="match status" value="1"/>
</dbReference>
<dbReference type="InterPro" id="IPR051687">
    <property type="entry name" value="Peroxisomal_Beta-Oxidation"/>
</dbReference>
<sequence length="259" mass="28197">MLKDRVIIITGSTRGIGKSIALELAKDGAKIVVNGTNSEEVNNVVNELRALGHTAIGVPGRVQEMSTGRMLVKEAVKAFGGVDVLINNAGNVKDQMTHRLAEEDWDSVIDVHLKGTFSCTKAFIDYQKSKGGGMIMNMTSLAGVEGSIGQLNYSAAKAGIIGMTKTLAKELKRMNIKVVAIAPAALTDMTIPHVEKARKKAEEKGEQLDPYWEIGMANDVAYFIKDIILNRADFESGEIYSVNGKTIGKWESPKWMKRN</sequence>
<evidence type="ECO:0000256" key="2">
    <source>
        <dbReference type="ARBA" id="ARBA00023002"/>
    </source>
</evidence>
<organism evidence="4 5">
    <name type="scientific">Rossellomorea pakistanensis</name>
    <dbReference type="NCBI Taxonomy" id="992288"/>
    <lineage>
        <taxon>Bacteria</taxon>
        <taxon>Bacillati</taxon>
        <taxon>Bacillota</taxon>
        <taxon>Bacilli</taxon>
        <taxon>Bacillales</taxon>
        <taxon>Bacillaceae</taxon>
        <taxon>Rossellomorea</taxon>
    </lineage>
</organism>
<dbReference type="PANTHER" id="PTHR45024:SF2">
    <property type="entry name" value="SCP2 DOMAIN-CONTAINING PROTEIN"/>
    <property type="match status" value="1"/>
</dbReference>
<proteinExistence type="inferred from homology"/>
<reference evidence="4 5" key="1">
    <citation type="submission" date="2021-01" db="EMBL/GenBank/DDBJ databases">
        <title>Genomic Encyclopedia of Type Strains, Phase IV (KMG-IV): sequencing the most valuable type-strain genomes for metagenomic binning, comparative biology and taxonomic classification.</title>
        <authorList>
            <person name="Goeker M."/>
        </authorList>
    </citation>
    <scope>NUCLEOTIDE SEQUENCE [LARGE SCALE GENOMIC DNA]</scope>
    <source>
        <strain evidence="4 5">DSM 24834</strain>
    </source>
</reference>
<comment type="caution">
    <text evidence="4">The sequence shown here is derived from an EMBL/GenBank/DDBJ whole genome shotgun (WGS) entry which is preliminary data.</text>
</comment>
<name>A0ABS2NEV9_9BACI</name>
<dbReference type="InterPro" id="IPR002347">
    <property type="entry name" value="SDR_fam"/>
</dbReference>
<dbReference type="EMBL" id="JAFBDZ010000003">
    <property type="protein sequence ID" value="MBM7586396.1"/>
    <property type="molecule type" value="Genomic_DNA"/>
</dbReference>
<dbReference type="InterPro" id="IPR020904">
    <property type="entry name" value="Sc_DH/Rdtase_CS"/>
</dbReference>
<accession>A0ABS2NEV9</accession>
<comment type="similarity">
    <text evidence="1 3">Belongs to the short-chain dehydrogenases/reductases (SDR) family.</text>
</comment>
<gene>
    <name evidence="4" type="ORF">JOC86_002948</name>
</gene>
<evidence type="ECO:0000256" key="1">
    <source>
        <dbReference type="ARBA" id="ARBA00006484"/>
    </source>
</evidence>
<dbReference type="PROSITE" id="PS00061">
    <property type="entry name" value="ADH_SHORT"/>
    <property type="match status" value="1"/>
</dbReference>
<evidence type="ECO:0000313" key="5">
    <source>
        <dbReference type="Proteomes" id="UP001646157"/>
    </source>
</evidence>
<dbReference type="PRINTS" id="PR00081">
    <property type="entry name" value="GDHRDH"/>
</dbReference>
<dbReference type="GO" id="GO:0004316">
    <property type="term" value="F:3-oxoacyl-[acyl-carrier-protein] reductase (NADPH) activity"/>
    <property type="evidence" value="ECO:0007669"/>
    <property type="project" value="UniProtKB-EC"/>
</dbReference>
<dbReference type="RefSeq" id="WP_205173621.1">
    <property type="nucleotide sequence ID" value="NZ_JAFBDZ010000003.1"/>
</dbReference>